<accession>A0AAI9E8X8</accession>
<name>A0AAI9E8X8_9PEZI</name>
<dbReference type="Proteomes" id="UP001296104">
    <property type="component" value="Unassembled WGS sequence"/>
</dbReference>
<sequence length="216" mass="23834">MEDLTSPTSTDPNHNRSLSISTAHASLQRPNIARAATTTAAVSPGTIITRARREPARPELPRAITSTASLIGRPHLSKDTTDRMDHPRASFLSRATQAISNQLELGPNDHRNAPPAPSNWSDALHRKYLVRLWDMVEEKAAKSKSQVSTTTRVVGTEKSMLHNFPELGKGDVVLNRDWVEYVLGVALRHPFCTTERMGRWEILASSGGARGTWGPW</sequence>
<dbReference type="EMBL" id="CAVMBE010000013">
    <property type="protein sequence ID" value="CAK3923293.1"/>
    <property type="molecule type" value="Genomic_DNA"/>
</dbReference>
<comment type="caution">
    <text evidence="1">The sequence shown here is derived from an EMBL/GenBank/DDBJ whole genome shotgun (WGS) entry which is preliminary data.</text>
</comment>
<evidence type="ECO:0000313" key="2">
    <source>
        <dbReference type="Proteomes" id="UP001296104"/>
    </source>
</evidence>
<organism evidence="1 2">
    <name type="scientific">Lecanosticta acicola</name>
    <dbReference type="NCBI Taxonomy" id="111012"/>
    <lineage>
        <taxon>Eukaryota</taxon>
        <taxon>Fungi</taxon>
        <taxon>Dikarya</taxon>
        <taxon>Ascomycota</taxon>
        <taxon>Pezizomycotina</taxon>
        <taxon>Dothideomycetes</taxon>
        <taxon>Dothideomycetidae</taxon>
        <taxon>Mycosphaerellales</taxon>
        <taxon>Mycosphaerellaceae</taxon>
        <taxon>Lecanosticta</taxon>
    </lineage>
</organism>
<evidence type="ECO:0000313" key="1">
    <source>
        <dbReference type="EMBL" id="CAK3923293.1"/>
    </source>
</evidence>
<gene>
    <name evidence="1" type="ORF">LECACI_7A002810</name>
</gene>
<dbReference type="AlphaFoldDB" id="A0AAI9E8X8"/>
<reference evidence="1" key="1">
    <citation type="submission" date="2023-11" db="EMBL/GenBank/DDBJ databases">
        <authorList>
            <person name="Alioto T."/>
            <person name="Alioto T."/>
            <person name="Gomez Garrido J."/>
        </authorList>
    </citation>
    <scope>NUCLEOTIDE SEQUENCE</scope>
</reference>
<keyword evidence="2" id="KW-1185">Reference proteome</keyword>
<protein>
    <submittedName>
        <fullName evidence="1">Uncharacterized protein</fullName>
    </submittedName>
</protein>
<proteinExistence type="predicted"/>